<organism evidence="1 2">
    <name type="scientific">Henosepilachna vigintioctopunctata</name>
    <dbReference type="NCBI Taxonomy" id="420089"/>
    <lineage>
        <taxon>Eukaryota</taxon>
        <taxon>Metazoa</taxon>
        <taxon>Ecdysozoa</taxon>
        <taxon>Arthropoda</taxon>
        <taxon>Hexapoda</taxon>
        <taxon>Insecta</taxon>
        <taxon>Pterygota</taxon>
        <taxon>Neoptera</taxon>
        <taxon>Endopterygota</taxon>
        <taxon>Coleoptera</taxon>
        <taxon>Polyphaga</taxon>
        <taxon>Cucujiformia</taxon>
        <taxon>Coccinelloidea</taxon>
        <taxon>Coccinellidae</taxon>
        <taxon>Epilachninae</taxon>
        <taxon>Epilachnini</taxon>
        <taxon>Henosepilachna</taxon>
    </lineage>
</organism>
<dbReference type="Proteomes" id="UP001431783">
    <property type="component" value="Unassembled WGS sequence"/>
</dbReference>
<accession>A0AAW1V7Y2</accession>
<proteinExistence type="predicted"/>
<protein>
    <submittedName>
        <fullName evidence="1">Uncharacterized protein</fullName>
    </submittedName>
</protein>
<evidence type="ECO:0000313" key="1">
    <source>
        <dbReference type="EMBL" id="KAK9889131.1"/>
    </source>
</evidence>
<gene>
    <name evidence="1" type="ORF">WA026_004400</name>
</gene>
<dbReference type="AlphaFoldDB" id="A0AAW1V7Y2"/>
<keyword evidence="2" id="KW-1185">Reference proteome</keyword>
<comment type="caution">
    <text evidence="1">The sequence shown here is derived from an EMBL/GenBank/DDBJ whole genome shotgun (WGS) entry which is preliminary data.</text>
</comment>
<reference evidence="1 2" key="1">
    <citation type="submission" date="2023-03" db="EMBL/GenBank/DDBJ databases">
        <title>Genome insight into feeding habits of ladybird beetles.</title>
        <authorList>
            <person name="Li H.-S."/>
            <person name="Huang Y.-H."/>
            <person name="Pang H."/>
        </authorList>
    </citation>
    <scope>NUCLEOTIDE SEQUENCE [LARGE SCALE GENOMIC DNA]</scope>
    <source>
        <strain evidence="1">SYSU_2023b</strain>
        <tissue evidence="1">Whole body</tissue>
    </source>
</reference>
<evidence type="ECO:0000313" key="2">
    <source>
        <dbReference type="Proteomes" id="UP001431783"/>
    </source>
</evidence>
<name>A0AAW1V7Y2_9CUCU</name>
<sequence>MYVGGVSLSYGLRISGSNCHWIAVSPSALAKANGISRSSTKSRLPTAHDYRALPSSPLNNIDRAELTRNYSRSLPICVAQL</sequence>
<dbReference type="EMBL" id="JARQZJ010000122">
    <property type="protein sequence ID" value="KAK9889131.1"/>
    <property type="molecule type" value="Genomic_DNA"/>
</dbReference>